<dbReference type="OrthoDB" id="6485082at2759"/>
<dbReference type="Proteomes" id="UP000001555">
    <property type="component" value="Unassembled WGS sequence"/>
</dbReference>
<dbReference type="Gene3D" id="3.40.190.10">
    <property type="entry name" value="Periplasmic binding protein-like II"/>
    <property type="match status" value="1"/>
</dbReference>
<dbReference type="VEuPathDB" id="VectorBase:ISCI007064"/>
<evidence type="ECO:0000313" key="3">
    <source>
        <dbReference type="EMBL" id="EEC10029.1"/>
    </source>
</evidence>
<dbReference type="GO" id="GO:0016020">
    <property type="term" value="C:membrane"/>
    <property type="evidence" value="ECO:0007669"/>
    <property type="project" value="InterPro"/>
</dbReference>
<dbReference type="EnsemblMetazoa" id="ISCW007064-RA">
    <property type="protein sequence ID" value="ISCW007064-PA"/>
    <property type="gene ID" value="ISCW007064"/>
</dbReference>
<dbReference type="EMBL" id="ABJB010445498">
    <property type="status" value="NOT_ANNOTATED_CDS"/>
    <property type="molecule type" value="Genomic_DNA"/>
</dbReference>
<gene>
    <name evidence="3" type="ORF">IscW_ISCW007064</name>
</gene>
<reference evidence="3 5" key="1">
    <citation type="submission" date="2008-03" db="EMBL/GenBank/DDBJ databases">
        <title>Annotation of Ixodes scapularis.</title>
        <authorList>
            <consortium name="Ixodes scapularis Genome Project Consortium"/>
            <person name="Caler E."/>
            <person name="Hannick L.I."/>
            <person name="Bidwell S."/>
            <person name="Joardar V."/>
            <person name="Thiagarajan M."/>
            <person name="Amedeo P."/>
            <person name="Galinsky K.J."/>
            <person name="Schobel S."/>
            <person name="Inman J."/>
            <person name="Hostetler J."/>
            <person name="Miller J."/>
            <person name="Hammond M."/>
            <person name="Megy K."/>
            <person name="Lawson D."/>
            <person name="Kodira C."/>
            <person name="Sutton G."/>
            <person name="Meyer J."/>
            <person name="Hill C.A."/>
            <person name="Birren B."/>
            <person name="Nene V."/>
            <person name="Collins F."/>
            <person name="Alarcon-Chaidez F."/>
            <person name="Wikel S."/>
            <person name="Strausberg R."/>
        </authorList>
    </citation>
    <scope>NUCLEOTIDE SEQUENCE [LARGE SCALE GENOMIC DNA]</scope>
    <source>
        <strain evidence="5">Wikel</strain>
        <strain evidence="3">Wikel colony</strain>
    </source>
</reference>
<organism>
    <name type="scientific">Ixodes scapularis</name>
    <name type="common">Black-legged tick</name>
    <name type="synonym">Deer tick</name>
    <dbReference type="NCBI Taxonomy" id="6945"/>
    <lineage>
        <taxon>Eukaryota</taxon>
        <taxon>Metazoa</taxon>
        <taxon>Ecdysozoa</taxon>
        <taxon>Arthropoda</taxon>
        <taxon>Chelicerata</taxon>
        <taxon>Arachnida</taxon>
        <taxon>Acari</taxon>
        <taxon>Parasitiformes</taxon>
        <taxon>Ixodida</taxon>
        <taxon>Ixodoidea</taxon>
        <taxon>Ixodidae</taxon>
        <taxon>Ixodinae</taxon>
        <taxon>Ixodes</taxon>
    </lineage>
</organism>
<dbReference type="InParanoid" id="B7PTV7"/>
<name>B7PTV7_IXOSC</name>
<dbReference type="GO" id="GO:0015276">
    <property type="term" value="F:ligand-gated monoatomic ion channel activity"/>
    <property type="evidence" value="ECO:0007669"/>
    <property type="project" value="InterPro"/>
</dbReference>
<keyword evidence="5" id="KW-1185">Reference proteome</keyword>
<dbReference type="PaxDb" id="6945-B7PTV7"/>
<sequence length="168" mass="18703">MLSSARIVVAAFWLVVIILTTTFAGQMKAMLMIRNEANRIDSMRDLSLRPHTKPIVPADSAVVASIRGSKDPSYQKVWRMIQRLRSERTPAIMTSAASLRQVVRGEAVLISSPASLAGAAKCACANYTSGEFYIGRKPTFTFNSVFYLNKRMPEPMQRAINDRYGLRS</sequence>
<dbReference type="InterPro" id="IPR001320">
    <property type="entry name" value="Iontro_rcpt_C"/>
</dbReference>
<dbReference type="VEuPathDB" id="VectorBase:ISCP_003437"/>
<evidence type="ECO:0000313" key="5">
    <source>
        <dbReference type="Proteomes" id="UP000001555"/>
    </source>
</evidence>
<accession>B7PTV7</accession>
<reference evidence="4" key="2">
    <citation type="submission" date="2020-05" db="UniProtKB">
        <authorList>
            <consortium name="EnsemblMetazoa"/>
        </authorList>
    </citation>
    <scope>IDENTIFICATION</scope>
    <source>
        <strain evidence="4">wikel</strain>
    </source>
</reference>
<protein>
    <recommendedName>
        <fullName evidence="2">Ionotropic glutamate receptor C-terminal domain-containing protein</fullName>
    </recommendedName>
</protein>
<evidence type="ECO:0000256" key="1">
    <source>
        <dbReference type="ARBA" id="ARBA00008685"/>
    </source>
</evidence>
<dbReference type="EMBL" id="DS788761">
    <property type="protein sequence ID" value="EEC10029.1"/>
    <property type="molecule type" value="Genomic_DNA"/>
</dbReference>
<dbReference type="Pfam" id="PF00060">
    <property type="entry name" value="Lig_chan"/>
    <property type="match status" value="1"/>
</dbReference>
<dbReference type="AlphaFoldDB" id="B7PTV7"/>
<feature type="domain" description="Ionotropic glutamate receptor C-terminal" evidence="2">
    <location>
        <begin position="4"/>
        <end position="95"/>
    </location>
</feature>
<evidence type="ECO:0000259" key="2">
    <source>
        <dbReference type="Pfam" id="PF00060"/>
    </source>
</evidence>
<comment type="similarity">
    <text evidence="1">Belongs to the glutamate-gated ion channel (TC 1.A.10.1) family.</text>
</comment>
<proteinExistence type="inferred from homology"/>
<dbReference type="EMBL" id="ABJB011133693">
    <property type="status" value="NOT_ANNOTATED_CDS"/>
    <property type="molecule type" value="Genomic_DNA"/>
</dbReference>
<dbReference type="HOGENOM" id="CLU_1588305_0_0_1"/>
<dbReference type="VEuPathDB" id="VectorBase:ISCW007064"/>
<evidence type="ECO:0000313" key="4">
    <source>
        <dbReference type="EnsemblMetazoa" id="ISCW007064-PA"/>
    </source>
</evidence>